<feature type="compositionally biased region" description="Polar residues" evidence="1">
    <location>
        <begin position="21"/>
        <end position="35"/>
    </location>
</feature>
<dbReference type="EMBL" id="ML976618">
    <property type="protein sequence ID" value="KAF1842251.1"/>
    <property type="molecule type" value="Genomic_DNA"/>
</dbReference>
<evidence type="ECO:0000313" key="4">
    <source>
        <dbReference type="Proteomes" id="UP000800039"/>
    </source>
</evidence>
<dbReference type="Proteomes" id="UP000800039">
    <property type="component" value="Unassembled WGS sequence"/>
</dbReference>
<feature type="transmembrane region" description="Helical" evidence="2">
    <location>
        <begin position="106"/>
        <end position="125"/>
    </location>
</feature>
<keyword evidence="2" id="KW-0472">Membrane</keyword>
<comment type="caution">
    <text evidence="3">The sequence shown here is derived from an EMBL/GenBank/DDBJ whole genome shotgun (WGS) entry which is preliminary data.</text>
</comment>
<dbReference type="RefSeq" id="XP_040784814.1">
    <property type="nucleotide sequence ID" value="XM_040934117.1"/>
</dbReference>
<sequence length="145" mass="16307">MKSHIHSGESTVGKQLHASPYNKTNLPQRRHTPSNIKQPGTTLCCSIKLSCTLGIGFPLPQIDPLQRLCEEELYVRIKKMALHNSSSTFLFSRTSHLSEYETRISYYNAFMLVVAFSVSPIHLIASARMITWVDTLASLNEESNP</sequence>
<dbReference type="AlphaFoldDB" id="A0A9P4GB03"/>
<evidence type="ECO:0000256" key="1">
    <source>
        <dbReference type="SAM" id="MobiDB-lite"/>
    </source>
</evidence>
<keyword evidence="4" id="KW-1185">Reference proteome</keyword>
<proteinExistence type="predicted"/>
<keyword evidence="2" id="KW-0812">Transmembrane</keyword>
<evidence type="ECO:0000256" key="2">
    <source>
        <dbReference type="SAM" id="Phobius"/>
    </source>
</evidence>
<dbReference type="GeneID" id="63851368"/>
<reference evidence="3" key="1">
    <citation type="submission" date="2020-01" db="EMBL/GenBank/DDBJ databases">
        <authorList>
            <consortium name="DOE Joint Genome Institute"/>
            <person name="Haridas S."/>
            <person name="Albert R."/>
            <person name="Binder M."/>
            <person name="Bloem J."/>
            <person name="Labutti K."/>
            <person name="Salamov A."/>
            <person name="Andreopoulos B."/>
            <person name="Baker S.E."/>
            <person name="Barry K."/>
            <person name="Bills G."/>
            <person name="Bluhm B.H."/>
            <person name="Cannon C."/>
            <person name="Castanera R."/>
            <person name="Culley D.E."/>
            <person name="Daum C."/>
            <person name="Ezra D."/>
            <person name="Gonzalez J.B."/>
            <person name="Henrissat B."/>
            <person name="Kuo A."/>
            <person name="Liang C."/>
            <person name="Lipzen A."/>
            <person name="Lutzoni F."/>
            <person name="Magnuson J."/>
            <person name="Mondo S."/>
            <person name="Nolan M."/>
            <person name="Ohm R."/>
            <person name="Pangilinan J."/>
            <person name="Park H.-J."/>
            <person name="Ramirez L."/>
            <person name="Alfaro M."/>
            <person name="Sun H."/>
            <person name="Tritt A."/>
            <person name="Yoshinaga Y."/>
            <person name="Zwiers L.-H."/>
            <person name="Turgeon B.G."/>
            <person name="Goodwin S.B."/>
            <person name="Spatafora J.W."/>
            <person name="Crous P.W."/>
            <person name="Grigoriev I.V."/>
        </authorList>
    </citation>
    <scope>NUCLEOTIDE SEQUENCE</scope>
    <source>
        <strain evidence="3">CBS 394.84</strain>
    </source>
</reference>
<gene>
    <name evidence="3" type="ORF">K460DRAFT_370241</name>
</gene>
<feature type="region of interest" description="Disordered" evidence="1">
    <location>
        <begin position="1"/>
        <end position="35"/>
    </location>
</feature>
<name>A0A9P4GB03_9PLEO</name>
<protein>
    <submittedName>
        <fullName evidence="3">Uncharacterized protein</fullName>
    </submittedName>
</protein>
<accession>A0A9P4GB03</accession>
<evidence type="ECO:0000313" key="3">
    <source>
        <dbReference type="EMBL" id="KAF1842251.1"/>
    </source>
</evidence>
<organism evidence="3 4">
    <name type="scientific">Cucurbitaria berberidis CBS 394.84</name>
    <dbReference type="NCBI Taxonomy" id="1168544"/>
    <lineage>
        <taxon>Eukaryota</taxon>
        <taxon>Fungi</taxon>
        <taxon>Dikarya</taxon>
        <taxon>Ascomycota</taxon>
        <taxon>Pezizomycotina</taxon>
        <taxon>Dothideomycetes</taxon>
        <taxon>Pleosporomycetidae</taxon>
        <taxon>Pleosporales</taxon>
        <taxon>Pleosporineae</taxon>
        <taxon>Cucurbitariaceae</taxon>
        <taxon>Cucurbitaria</taxon>
    </lineage>
</organism>
<keyword evidence="2" id="KW-1133">Transmembrane helix</keyword>